<gene>
    <name evidence="4" type="ORF">OL599_19370</name>
</gene>
<dbReference type="PANTHER" id="PTHR13847">
    <property type="entry name" value="SARCOSINE DEHYDROGENASE-RELATED"/>
    <property type="match status" value="1"/>
</dbReference>
<dbReference type="Gene3D" id="3.50.50.60">
    <property type="entry name" value="FAD/NAD(P)-binding domain"/>
    <property type="match status" value="2"/>
</dbReference>
<organism evidence="4 5">
    <name type="scientific">Limobrevibacterium gyesilva</name>
    <dbReference type="NCBI Taxonomy" id="2991712"/>
    <lineage>
        <taxon>Bacteria</taxon>
        <taxon>Pseudomonadati</taxon>
        <taxon>Pseudomonadota</taxon>
        <taxon>Alphaproteobacteria</taxon>
        <taxon>Acetobacterales</taxon>
        <taxon>Acetobacteraceae</taxon>
        <taxon>Limobrevibacterium</taxon>
    </lineage>
</organism>
<reference evidence="4" key="1">
    <citation type="submission" date="2022-09" db="EMBL/GenBank/DDBJ databases">
        <title>Rhodovastum sp. nov. RN2-1 isolated from soil in Seongnam, South Korea.</title>
        <authorList>
            <person name="Le N.T."/>
        </authorList>
    </citation>
    <scope>NUCLEOTIDE SEQUENCE</scope>
    <source>
        <strain evidence="4">RN2-1</strain>
    </source>
</reference>
<comment type="similarity">
    <text evidence="1">Belongs to the DadA oxidoreductase family.</text>
</comment>
<dbReference type="InterPro" id="IPR006076">
    <property type="entry name" value="FAD-dep_OxRdtase"/>
</dbReference>
<dbReference type="AlphaFoldDB" id="A0AA41YPY0"/>
<keyword evidence="5" id="KW-1185">Reference proteome</keyword>
<sequence>MRILVLGGGVVGVTTAYQLLQDGHDVALLERHPDVAQETSWGNAGMIAPGHSFVWSSPRAPWILLKSLFLKNQALRFRPSADPRLWSWSLRFLAECTAAKARANTLRKHRIAAYSQRVLHEVLAAEHLDYDRNARGIVYFYRDPAALEAGVAHMQLLAEDGQEIRVLDRAQLLQIEPSLAGAGDRIAGGIYCPTDETGDCNKFTTGLAAVCRGRGAEWHTGTTITDIEAAGDIVTGVHTDHGTFKADAYVMALGCQSPQLARRIGVALPVYPIKGYSLTIPIGNHKAPPTVGAVDEHNLVAISRFGDRVRVTATAEFAGYDTTHKPADFAFMKGVVQELYPDGADYERAEMWAGLRPMTPDNLPIVGRKRHRNLYYNTGHGHIGWTMSHGSARLAADVIAGRTPAIPVDGLA</sequence>
<dbReference type="GO" id="GO:0055130">
    <property type="term" value="P:D-alanine catabolic process"/>
    <property type="evidence" value="ECO:0007669"/>
    <property type="project" value="TreeGrafter"/>
</dbReference>
<dbReference type="RefSeq" id="WP_264715560.1">
    <property type="nucleotide sequence ID" value="NZ_JAPDNT010000023.1"/>
</dbReference>
<reference evidence="4" key="2">
    <citation type="submission" date="2022-10" db="EMBL/GenBank/DDBJ databases">
        <authorList>
            <person name="Trinh H.N."/>
        </authorList>
    </citation>
    <scope>NUCLEOTIDE SEQUENCE</scope>
    <source>
        <strain evidence="4">RN2-1</strain>
    </source>
</reference>
<dbReference type="GO" id="GO:0005737">
    <property type="term" value="C:cytoplasm"/>
    <property type="evidence" value="ECO:0007669"/>
    <property type="project" value="TreeGrafter"/>
</dbReference>
<evidence type="ECO:0000259" key="3">
    <source>
        <dbReference type="Pfam" id="PF01266"/>
    </source>
</evidence>
<comment type="caution">
    <text evidence="4">The sequence shown here is derived from an EMBL/GenBank/DDBJ whole genome shotgun (WGS) entry which is preliminary data.</text>
</comment>
<dbReference type="Pfam" id="PF01266">
    <property type="entry name" value="DAO"/>
    <property type="match status" value="1"/>
</dbReference>
<dbReference type="GO" id="GO:0005886">
    <property type="term" value="C:plasma membrane"/>
    <property type="evidence" value="ECO:0007669"/>
    <property type="project" value="TreeGrafter"/>
</dbReference>
<dbReference type="SUPFAM" id="SSF54373">
    <property type="entry name" value="FAD-linked reductases, C-terminal domain"/>
    <property type="match status" value="1"/>
</dbReference>
<evidence type="ECO:0000256" key="1">
    <source>
        <dbReference type="ARBA" id="ARBA00009410"/>
    </source>
</evidence>
<dbReference type="NCBIfam" id="NF001933">
    <property type="entry name" value="PRK00711.1"/>
    <property type="match status" value="1"/>
</dbReference>
<accession>A0AA41YPY0</accession>
<dbReference type="PANTHER" id="PTHR13847:SF280">
    <property type="entry name" value="D-AMINO ACID DEHYDROGENASE"/>
    <property type="match status" value="1"/>
</dbReference>
<dbReference type="GO" id="GO:0008718">
    <property type="term" value="F:D-amino-acid dehydrogenase activity"/>
    <property type="evidence" value="ECO:0007669"/>
    <property type="project" value="TreeGrafter"/>
</dbReference>
<dbReference type="SUPFAM" id="SSF51905">
    <property type="entry name" value="FAD/NAD(P)-binding domain"/>
    <property type="match status" value="1"/>
</dbReference>
<protein>
    <submittedName>
        <fullName evidence="4">D-amino acid dehydrogenase</fullName>
    </submittedName>
</protein>
<dbReference type="Proteomes" id="UP001165679">
    <property type="component" value="Unassembled WGS sequence"/>
</dbReference>
<evidence type="ECO:0000313" key="4">
    <source>
        <dbReference type="EMBL" id="MCW3476730.1"/>
    </source>
</evidence>
<dbReference type="InterPro" id="IPR036188">
    <property type="entry name" value="FAD/NAD-bd_sf"/>
</dbReference>
<evidence type="ECO:0000256" key="2">
    <source>
        <dbReference type="ARBA" id="ARBA00023002"/>
    </source>
</evidence>
<feature type="domain" description="FAD dependent oxidoreductase" evidence="3">
    <location>
        <begin position="2"/>
        <end position="397"/>
    </location>
</feature>
<evidence type="ECO:0000313" key="5">
    <source>
        <dbReference type="Proteomes" id="UP001165679"/>
    </source>
</evidence>
<dbReference type="EMBL" id="JAPDNT010000023">
    <property type="protein sequence ID" value="MCW3476730.1"/>
    <property type="molecule type" value="Genomic_DNA"/>
</dbReference>
<proteinExistence type="inferred from homology"/>
<dbReference type="Gene3D" id="3.30.9.10">
    <property type="entry name" value="D-Amino Acid Oxidase, subunit A, domain 2"/>
    <property type="match status" value="1"/>
</dbReference>
<keyword evidence="2" id="KW-0560">Oxidoreductase</keyword>
<name>A0AA41YPY0_9PROT</name>